<keyword evidence="2" id="KW-1185">Reference proteome</keyword>
<accession>A0ABV7UHD9</accession>
<organism evidence="1 2">
    <name type="scientific">Camelimonas fluminis</name>
    <dbReference type="NCBI Taxonomy" id="1576911"/>
    <lineage>
        <taxon>Bacteria</taxon>
        <taxon>Pseudomonadati</taxon>
        <taxon>Pseudomonadota</taxon>
        <taxon>Alphaproteobacteria</taxon>
        <taxon>Hyphomicrobiales</taxon>
        <taxon>Chelatococcaceae</taxon>
        <taxon>Camelimonas</taxon>
    </lineage>
</organism>
<evidence type="ECO:0000313" key="1">
    <source>
        <dbReference type="EMBL" id="MFC3637971.1"/>
    </source>
</evidence>
<evidence type="ECO:0008006" key="3">
    <source>
        <dbReference type="Google" id="ProtNLM"/>
    </source>
</evidence>
<dbReference type="EMBL" id="JBHRYC010000055">
    <property type="protein sequence ID" value="MFC3637971.1"/>
    <property type="molecule type" value="Genomic_DNA"/>
</dbReference>
<dbReference type="Proteomes" id="UP001595704">
    <property type="component" value="Unassembled WGS sequence"/>
</dbReference>
<sequence length="326" mass="34841">MNFGKISTAIFAILINCQPALSQGQYPNSILTGPGADTEHPQPASGGTTVTKTLARVCPSSALFKIVNEATLANIASYLQRTGKPVEAKRVLAISQKAQEQVRRASDDLTALNAQIVTKSIHPDWDPNALLLAATAMLGGESGLLRYMTASRDAFAAAYIAPSTMIFANDPSEALQWISPNADNEKIATNFGSQKALRGSVELPLRVFAQLAEQKHYLNMLALTETRGPVYISDKLAAAERLAREEAAKAILNDPAIPLRQTLAALVTDATSASKNADTPTDKALVLAALLPRMCLTAATTTAVMLLDTSAIREKFIPELRAEGKW</sequence>
<gene>
    <name evidence="1" type="ORF">ACFONL_11410</name>
</gene>
<proteinExistence type="predicted"/>
<comment type="caution">
    <text evidence="1">The sequence shown here is derived from an EMBL/GenBank/DDBJ whole genome shotgun (WGS) entry which is preliminary data.</text>
</comment>
<dbReference type="RefSeq" id="WP_191320801.1">
    <property type="nucleotide sequence ID" value="NZ_BNCG01000025.1"/>
</dbReference>
<protein>
    <recommendedName>
        <fullName evidence="3">PilJ/NarX-like methyl-accepting chemotaxis transducer</fullName>
    </recommendedName>
</protein>
<name>A0ABV7UHD9_9HYPH</name>
<evidence type="ECO:0000313" key="2">
    <source>
        <dbReference type="Proteomes" id="UP001595704"/>
    </source>
</evidence>
<reference evidence="2" key="1">
    <citation type="journal article" date="2019" name="Int. J. Syst. Evol. Microbiol.">
        <title>The Global Catalogue of Microorganisms (GCM) 10K type strain sequencing project: providing services to taxonomists for standard genome sequencing and annotation.</title>
        <authorList>
            <consortium name="The Broad Institute Genomics Platform"/>
            <consortium name="The Broad Institute Genome Sequencing Center for Infectious Disease"/>
            <person name="Wu L."/>
            <person name="Ma J."/>
        </authorList>
    </citation>
    <scope>NUCLEOTIDE SEQUENCE [LARGE SCALE GENOMIC DNA]</scope>
    <source>
        <strain evidence="2">KCTC 42282</strain>
    </source>
</reference>